<dbReference type="SUPFAM" id="SSF52833">
    <property type="entry name" value="Thioredoxin-like"/>
    <property type="match status" value="1"/>
</dbReference>
<reference evidence="6 7" key="1">
    <citation type="submission" date="2024-01" db="EMBL/GenBank/DDBJ databases">
        <title>Pedobacter sp. nov., isolated from oil-contaminated soil.</title>
        <authorList>
            <person name="Le N.T.T."/>
        </authorList>
    </citation>
    <scope>NUCLEOTIDE SEQUENCE [LARGE SCALE GENOMIC DNA]</scope>
    <source>
        <strain evidence="6 7">VNH31</strain>
    </source>
</reference>
<dbReference type="InterPro" id="IPR050553">
    <property type="entry name" value="Thioredoxin_ResA/DsbE_sf"/>
</dbReference>
<organism evidence="6 7">
    <name type="scientific">Pedobacter flavus</name>
    <dbReference type="NCBI Taxonomy" id="3113906"/>
    <lineage>
        <taxon>Bacteria</taxon>
        <taxon>Pseudomonadati</taxon>
        <taxon>Bacteroidota</taxon>
        <taxon>Sphingobacteriia</taxon>
        <taxon>Sphingobacteriales</taxon>
        <taxon>Sphingobacteriaceae</taxon>
        <taxon>Pedobacter</taxon>
    </lineage>
</organism>
<dbReference type="InterPro" id="IPR013766">
    <property type="entry name" value="Thioredoxin_domain"/>
</dbReference>
<comment type="caution">
    <text evidence="6">The sequence shown here is derived from an EMBL/GenBank/DDBJ whole genome shotgun (WGS) entry which is preliminary data.</text>
</comment>
<evidence type="ECO:0000313" key="6">
    <source>
        <dbReference type="EMBL" id="MEE1884192.1"/>
    </source>
</evidence>
<feature type="domain" description="Thioredoxin" evidence="5">
    <location>
        <begin position="237"/>
        <end position="377"/>
    </location>
</feature>
<name>A0ABU7GZE0_9SPHI</name>
<dbReference type="PROSITE" id="PS51352">
    <property type="entry name" value="THIOREDOXIN_2"/>
    <property type="match status" value="1"/>
</dbReference>
<accession>A0ABU7GZE0</accession>
<comment type="subcellular location">
    <subcellularLocation>
        <location evidence="1">Cell envelope</location>
    </subcellularLocation>
</comment>
<dbReference type="InterPro" id="IPR000866">
    <property type="entry name" value="AhpC/TSA"/>
</dbReference>
<keyword evidence="7" id="KW-1185">Reference proteome</keyword>
<evidence type="ECO:0000313" key="7">
    <source>
        <dbReference type="Proteomes" id="UP001337681"/>
    </source>
</evidence>
<evidence type="ECO:0000256" key="1">
    <source>
        <dbReference type="ARBA" id="ARBA00004196"/>
    </source>
</evidence>
<keyword evidence="2" id="KW-0201">Cytochrome c-type biogenesis</keyword>
<dbReference type="PROSITE" id="PS00194">
    <property type="entry name" value="THIOREDOXIN_1"/>
    <property type="match status" value="1"/>
</dbReference>
<keyword evidence="4" id="KW-0676">Redox-active center</keyword>
<dbReference type="PANTHER" id="PTHR42852:SF6">
    <property type="entry name" value="THIOL:DISULFIDE INTERCHANGE PROTEIN DSBE"/>
    <property type="match status" value="1"/>
</dbReference>
<dbReference type="Gene3D" id="3.40.30.10">
    <property type="entry name" value="Glutaredoxin"/>
    <property type="match status" value="1"/>
</dbReference>
<proteinExistence type="predicted"/>
<sequence>MYKWYFILLLFPFFVNAQSKFSVRVKIDNLDKDAVLFLNYASGEKRFLDSVAQINGEFYFSKSAILPTQVQLRLRHNKALDDFNSENRPSIDYLNIYVDHEEVVLNAQDSLKYATISNSKINSDYQRFLDLQKPVQTELKKLEDAYNAYSPEQKADEKSLDEYIANIAKINALKLPISLAYASENYDSYIGLVALQQIVNSDFKPKEISELLKKFDSNLQQSILGKRIKKQIKIAKKTEIGLTTDFVMPDRNGKKIRLSDFKGKYVLVDFWASWCGPCREENPNLVKNYNLYKDKNFDIIGVSLDRKDGRDSWLQAINDDQLSWTQLSDLKFWDSKLVKKYGISTIPFSFIVDPSGKIIAKNISGNKLSEYLKELLD</sequence>
<dbReference type="Proteomes" id="UP001337681">
    <property type="component" value="Unassembled WGS sequence"/>
</dbReference>
<gene>
    <name evidence="6" type="ORF">VRU49_02055</name>
</gene>
<dbReference type="InterPro" id="IPR025380">
    <property type="entry name" value="DUF4369"/>
</dbReference>
<evidence type="ECO:0000256" key="4">
    <source>
        <dbReference type="ARBA" id="ARBA00023284"/>
    </source>
</evidence>
<evidence type="ECO:0000256" key="2">
    <source>
        <dbReference type="ARBA" id="ARBA00022748"/>
    </source>
</evidence>
<protein>
    <submittedName>
        <fullName evidence="6">TlpA disulfide reductase family protein</fullName>
    </submittedName>
</protein>
<dbReference type="InterPro" id="IPR036249">
    <property type="entry name" value="Thioredoxin-like_sf"/>
</dbReference>
<evidence type="ECO:0000259" key="5">
    <source>
        <dbReference type="PROSITE" id="PS51352"/>
    </source>
</evidence>
<dbReference type="PANTHER" id="PTHR42852">
    <property type="entry name" value="THIOL:DISULFIDE INTERCHANGE PROTEIN DSBE"/>
    <property type="match status" value="1"/>
</dbReference>
<dbReference type="CDD" id="cd02966">
    <property type="entry name" value="TlpA_like_family"/>
    <property type="match status" value="1"/>
</dbReference>
<dbReference type="InterPro" id="IPR017937">
    <property type="entry name" value="Thioredoxin_CS"/>
</dbReference>
<dbReference type="RefSeq" id="WP_330145110.1">
    <property type="nucleotide sequence ID" value="NZ_JAZDQU010000001.1"/>
</dbReference>
<keyword evidence="3" id="KW-1015">Disulfide bond</keyword>
<dbReference type="Pfam" id="PF14289">
    <property type="entry name" value="DUF4369"/>
    <property type="match status" value="1"/>
</dbReference>
<dbReference type="EMBL" id="JAZDQU010000001">
    <property type="protein sequence ID" value="MEE1884192.1"/>
    <property type="molecule type" value="Genomic_DNA"/>
</dbReference>
<evidence type="ECO:0000256" key="3">
    <source>
        <dbReference type="ARBA" id="ARBA00023157"/>
    </source>
</evidence>
<dbReference type="Pfam" id="PF00578">
    <property type="entry name" value="AhpC-TSA"/>
    <property type="match status" value="1"/>
</dbReference>